<reference evidence="1 2" key="1">
    <citation type="journal article" date="2022" name="Hortic Res">
        <title>A haplotype resolved chromosomal level avocado genome allows analysis of novel avocado genes.</title>
        <authorList>
            <person name="Nath O."/>
            <person name="Fletcher S.J."/>
            <person name="Hayward A."/>
            <person name="Shaw L.M."/>
            <person name="Masouleh A.K."/>
            <person name="Furtado A."/>
            <person name="Henry R.J."/>
            <person name="Mitter N."/>
        </authorList>
    </citation>
    <scope>NUCLEOTIDE SEQUENCE [LARGE SCALE GENOMIC DNA]</scope>
    <source>
        <strain evidence="2">cv. Hass</strain>
    </source>
</reference>
<comment type="caution">
    <text evidence="1">The sequence shown here is derived from an EMBL/GenBank/DDBJ whole genome shotgun (WGS) entry which is preliminary data.</text>
</comment>
<proteinExistence type="predicted"/>
<organism evidence="1 2">
    <name type="scientific">Persea americana</name>
    <name type="common">Avocado</name>
    <dbReference type="NCBI Taxonomy" id="3435"/>
    <lineage>
        <taxon>Eukaryota</taxon>
        <taxon>Viridiplantae</taxon>
        <taxon>Streptophyta</taxon>
        <taxon>Embryophyta</taxon>
        <taxon>Tracheophyta</taxon>
        <taxon>Spermatophyta</taxon>
        <taxon>Magnoliopsida</taxon>
        <taxon>Magnoliidae</taxon>
        <taxon>Laurales</taxon>
        <taxon>Lauraceae</taxon>
        <taxon>Persea</taxon>
    </lineage>
</organism>
<accession>A0ACC2L6C9</accession>
<evidence type="ECO:0000313" key="2">
    <source>
        <dbReference type="Proteomes" id="UP001234297"/>
    </source>
</evidence>
<keyword evidence="2" id="KW-1185">Reference proteome</keyword>
<dbReference type="EMBL" id="CM056815">
    <property type="protein sequence ID" value="KAJ8628900.1"/>
    <property type="molecule type" value="Genomic_DNA"/>
</dbReference>
<evidence type="ECO:0000313" key="1">
    <source>
        <dbReference type="EMBL" id="KAJ8628900.1"/>
    </source>
</evidence>
<dbReference type="Proteomes" id="UP001234297">
    <property type="component" value="Chromosome 7"/>
</dbReference>
<protein>
    <submittedName>
        <fullName evidence="1">Uncharacterized protein</fullName>
    </submittedName>
</protein>
<name>A0ACC2L6C9_PERAE</name>
<gene>
    <name evidence="1" type="ORF">MRB53_022223</name>
</gene>
<sequence length="102" mass="11460">MTTMIEQHEKWMMEEGTPLQFQHNNLASKKEEYVTIQGRKEEEYVTIQVEPDAPQMQGVASQSSFNHSGPMADSESSIMSYAVLIILVVVEVILGLDLFGVI</sequence>